<dbReference type="RefSeq" id="WP_381506772.1">
    <property type="nucleotide sequence ID" value="NZ_JBHUOM010000023.1"/>
</dbReference>
<name>A0ABW6AT30_9BACT</name>
<proteinExistence type="predicted"/>
<dbReference type="SUPFAM" id="SSF55729">
    <property type="entry name" value="Acyl-CoA N-acyltransferases (Nat)"/>
    <property type="match status" value="1"/>
</dbReference>
<dbReference type="EC" id="2.3.1.-" evidence="2"/>
<dbReference type="InterPro" id="IPR038740">
    <property type="entry name" value="BioF2-like_GNAT_dom"/>
</dbReference>
<dbReference type="Proteomes" id="UP001597512">
    <property type="component" value="Unassembled WGS sequence"/>
</dbReference>
<sequence length="316" mass="36240">MAEHTILLQYSPQSAYIPKFCQSGFLFNDHQHLQQQDSGNFYLLSALNQTTQQAEARCAFYICSDEAISPVAAPFGSIEFAESLPDAVLDRFLVSLLEAVRGVGARKLRLVNYPHCYAPQQAEKLTAILAKHDFYRLEANQNSFLPIGNKRFEAHLISAERRRLRKCREANFQFVHWQTPNLTEAINFIQQTRQQQGYQMTISTERLIDLWQKFPNQFSVFVVKDGTQLAALSITVRVRDDILYNFIPASHPSYHAFSPMVMLIDGLFTYCQQQEIRLLDLGVSLDANRQPKPSLMRFKRNLGALESPKLTFEKVV</sequence>
<dbReference type="Pfam" id="PF13480">
    <property type="entry name" value="Acetyltransf_6"/>
    <property type="match status" value="1"/>
</dbReference>
<keyword evidence="3" id="KW-1185">Reference proteome</keyword>
<dbReference type="InterPro" id="IPR016181">
    <property type="entry name" value="Acyl_CoA_acyltransferase"/>
</dbReference>
<keyword evidence="2" id="KW-0808">Transferase</keyword>
<comment type="caution">
    <text evidence="2">The sequence shown here is derived from an EMBL/GenBank/DDBJ whole genome shotgun (WGS) entry which is preliminary data.</text>
</comment>
<dbReference type="EMBL" id="JBHUOM010000023">
    <property type="protein sequence ID" value="MFD2937204.1"/>
    <property type="molecule type" value="Genomic_DNA"/>
</dbReference>
<keyword evidence="2" id="KW-0012">Acyltransferase</keyword>
<dbReference type="Gene3D" id="3.40.630.30">
    <property type="match status" value="1"/>
</dbReference>
<protein>
    <submittedName>
        <fullName evidence="2">GNAT family N-acetyltransferase</fullName>
        <ecNumber evidence="2">2.3.1.-</ecNumber>
    </submittedName>
</protein>
<gene>
    <name evidence="2" type="ORF">ACFS25_25710</name>
</gene>
<accession>A0ABW6AT30</accession>
<organism evidence="2 3">
    <name type="scientific">Spirosoma flavum</name>
    <dbReference type="NCBI Taxonomy" id="2048557"/>
    <lineage>
        <taxon>Bacteria</taxon>
        <taxon>Pseudomonadati</taxon>
        <taxon>Bacteroidota</taxon>
        <taxon>Cytophagia</taxon>
        <taxon>Cytophagales</taxon>
        <taxon>Cytophagaceae</taxon>
        <taxon>Spirosoma</taxon>
    </lineage>
</organism>
<evidence type="ECO:0000313" key="2">
    <source>
        <dbReference type="EMBL" id="MFD2937204.1"/>
    </source>
</evidence>
<evidence type="ECO:0000259" key="1">
    <source>
        <dbReference type="Pfam" id="PF13480"/>
    </source>
</evidence>
<dbReference type="GO" id="GO:0016746">
    <property type="term" value="F:acyltransferase activity"/>
    <property type="evidence" value="ECO:0007669"/>
    <property type="project" value="UniProtKB-KW"/>
</dbReference>
<reference evidence="3" key="1">
    <citation type="journal article" date="2019" name="Int. J. Syst. Evol. Microbiol.">
        <title>The Global Catalogue of Microorganisms (GCM) 10K type strain sequencing project: providing services to taxonomists for standard genome sequencing and annotation.</title>
        <authorList>
            <consortium name="The Broad Institute Genomics Platform"/>
            <consortium name="The Broad Institute Genome Sequencing Center for Infectious Disease"/>
            <person name="Wu L."/>
            <person name="Ma J."/>
        </authorList>
    </citation>
    <scope>NUCLEOTIDE SEQUENCE [LARGE SCALE GENOMIC DNA]</scope>
    <source>
        <strain evidence="3">KCTC 52490</strain>
    </source>
</reference>
<evidence type="ECO:0000313" key="3">
    <source>
        <dbReference type="Proteomes" id="UP001597512"/>
    </source>
</evidence>
<feature type="domain" description="BioF2-like acetyltransferase" evidence="1">
    <location>
        <begin position="159"/>
        <end position="284"/>
    </location>
</feature>